<sequence length="108" mass="11909">MQEAKATSTLPAVSACSDQSIGDRFIVSSVDTINRSPITLLLTPELHQGERRKQSRWGSGGCRSRAASTQRCTSNIARSRDKMTGYRVCGNDSHVINCGAMYLFDMYM</sequence>
<keyword evidence="2" id="KW-1185">Reference proteome</keyword>
<proteinExistence type="predicted"/>
<name>M7CCG1_CHEMY</name>
<dbReference type="Proteomes" id="UP000031443">
    <property type="component" value="Unassembled WGS sequence"/>
</dbReference>
<dbReference type="EMBL" id="KB474189">
    <property type="protein sequence ID" value="EMP42393.1"/>
    <property type="molecule type" value="Genomic_DNA"/>
</dbReference>
<gene>
    <name evidence="1" type="ORF">UY3_00329</name>
</gene>
<protein>
    <submittedName>
        <fullName evidence="1">Uncharacterized protein</fullName>
    </submittedName>
</protein>
<evidence type="ECO:0000313" key="1">
    <source>
        <dbReference type="EMBL" id="EMP42393.1"/>
    </source>
</evidence>
<reference evidence="2" key="1">
    <citation type="journal article" date="2013" name="Nat. Genet.">
        <title>The draft genomes of soft-shell turtle and green sea turtle yield insights into the development and evolution of the turtle-specific body plan.</title>
        <authorList>
            <person name="Wang Z."/>
            <person name="Pascual-Anaya J."/>
            <person name="Zadissa A."/>
            <person name="Li W."/>
            <person name="Niimura Y."/>
            <person name="Huang Z."/>
            <person name="Li C."/>
            <person name="White S."/>
            <person name="Xiong Z."/>
            <person name="Fang D."/>
            <person name="Wang B."/>
            <person name="Ming Y."/>
            <person name="Chen Y."/>
            <person name="Zheng Y."/>
            <person name="Kuraku S."/>
            <person name="Pignatelli M."/>
            <person name="Herrero J."/>
            <person name="Beal K."/>
            <person name="Nozawa M."/>
            <person name="Li Q."/>
            <person name="Wang J."/>
            <person name="Zhang H."/>
            <person name="Yu L."/>
            <person name="Shigenobu S."/>
            <person name="Wang J."/>
            <person name="Liu J."/>
            <person name="Flicek P."/>
            <person name="Searle S."/>
            <person name="Wang J."/>
            <person name="Kuratani S."/>
            <person name="Yin Y."/>
            <person name="Aken B."/>
            <person name="Zhang G."/>
            <person name="Irie N."/>
        </authorList>
    </citation>
    <scope>NUCLEOTIDE SEQUENCE [LARGE SCALE GENOMIC DNA]</scope>
</reference>
<dbReference type="AlphaFoldDB" id="M7CCG1"/>
<accession>M7CCG1</accession>
<organism evidence="1 2">
    <name type="scientific">Chelonia mydas</name>
    <name type="common">Green sea-turtle</name>
    <name type="synonym">Chelonia agassizi</name>
    <dbReference type="NCBI Taxonomy" id="8469"/>
    <lineage>
        <taxon>Eukaryota</taxon>
        <taxon>Metazoa</taxon>
        <taxon>Chordata</taxon>
        <taxon>Craniata</taxon>
        <taxon>Vertebrata</taxon>
        <taxon>Euteleostomi</taxon>
        <taxon>Archelosauria</taxon>
        <taxon>Testudinata</taxon>
        <taxon>Testudines</taxon>
        <taxon>Cryptodira</taxon>
        <taxon>Durocryptodira</taxon>
        <taxon>Americhelydia</taxon>
        <taxon>Chelonioidea</taxon>
        <taxon>Cheloniidae</taxon>
        <taxon>Chelonia</taxon>
    </lineage>
</organism>
<evidence type="ECO:0000313" key="2">
    <source>
        <dbReference type="Proteomes" id="UP000031443"/>
    </source>
</evidence>
<dbReference type="PROSITE" id="PS51257">
    <property type="entry name" value="PROKAR_LIPOPROTEIN"/>
    <property type="match status" value="1"/>
</dbReference>